<proteinExistence type="predicted"/>
<comment type="caution">
    <text evidence="2">The sequence shown here is derived from an EMBL/GenBank/DDBJ whole genome shotgun (WGS) entry which is preliminary data.</text>
</comment>
<evidence type="ECO:0000313" key="2">
    <source>
        <dbReference type="EMBL" id="MFD1362352.1"/>
    </source>
</evidence>
<accession>A0ABW3ZX05</accession>
<gene>
    <name evidence="2" type="ORF">ACFQ4A_11865</name>
</gene>
<feature type="domain" description="Toxin YqcG C-terminal" evidence="1">
    <location>
        <begin position="4"/>
        <end position="48"/>
    </location>
</feature>
<sequence>MTEDEPWDMGHKLGFEFWKHPKIAMERGITRKELLDGHKNPDHHHPKCILQMNIL</sequence>
<protein>
    <submittedName>
        <fullName evidence="2">GH-E family nuclease</fullName>
    </submittedName>
</protein>
<dbReference type="Proteomes" id="UP001597178">
    <property type="component" value="Unassembled WGS sequence"/>
</dbReference>
<keyword evidence="3" id="KW-1185">Reference proteome</keyword>
<dbReference type="EMBL" id="JBHTNH010000025">
    <property type="protein sequence ID" value="MFD1362352.1"/>
    <property type="molecule type" value="Genomic_DNA"/>
</dbReference>
<evidence type="ECO:0000313" key="3">
    <source>
        <dbReference type="Proteomes" id="UP001597178"/>
    </source>
</evidence>
<reference evidence="3" key="1">
    <citation type="journal article" date="2019" name="Int. J. Syst. Evol. Microbiol.">
        <title>The Global Catalogue of Microorganisms (GCM) 10K type strain sequencing project: providing services to taxonomists for standard genome sequencing and annotation.</title>
        <authorList>
            <consortium name="The Broad Institute Genomics Platform"/>
            <consortium name="The Broad Institute Genome Sequencing Center for Infectious Disease"/>
            <person name="Wu L."/>
            <person name="Ma J."/>
        </authorList>
    </citation>
    <scope>NUCLEOTIDE SEQUENCE [LARGE SCALE GENOMIC DNA]</scope>
    <source>
        <strain evidence="3">CCUG 54822</strain>
    </source>
</reference>
<dbReference type="Pfam" id="PF14410">
    <property type="entry name" value="GH-E"/>
    <property type="match status" value="1"/>
</dbReference>
<name>A0ABW3ZX05_9BACI</name>
<dbReference type="RefSeq" id="WP_382400814.1">
    <property type="nucleotide sequence ID" value="NZ_JBHTNH010000025.1"/>
</dbReference>
<organism evidence="2 3">
    <name type="scientific">Lentibacillus salinarum</name>
    <dbReference type="NCBI Taxonomy" id="446820"/>
    <lineage>
        <taxon>Bacteria</taxon>
        <taxon>Bacillati</taxon>
        <taxon>Bacillota</taxon>
        <taxon>Bacilli</taxon>
        <taxon>Bacillales</taxon>
        <taxon>Bacillaceae</taxon>
        <taxon>Lentibacillus</taxon>
    </lineage>
</organism>
<evidence type="ECO:0000259" key="1">
    <source>
        <dbReference type="Pfam" id="PF14410"/>
    </source>
</evidence>
<dbReference type="InterPro" id="IPR026835">
    <property type="entry name" value="YqcG_C"/>
</dbReference>